<dbReference type="Proteomes" id="UP001185012">
    <property type="component" value="Unassembled WGS sequence"/>
</dbReference>
<evidence type="ECO:0000259" key="5">
    <source>
        <dbReference type="PROSITE" id="PS50977"/>
    </source>
</evidence>
<keyword evidence="2 4" id="KW-0238">DNA-binding</keyword>
<sequence length="201" mass="23291">MERNRPRDKRLERGEQTRRRILRETIAMIAEDGIKEVSAAKLAKATSVSKSNIFHHFHSIDEIRMHALYIIFDDLLGQLDAEYRDLDDFLQSLGRSFFQLPEDHLKTVRAFFSYYHEGMFDSEYQKALASCADQMAVRLSKHLTQLTPHPVPQETVESIATILLSTMDGMGLHYLLTGEGARFKQAWQLQVQMIYQLLSEQ</sequence>
<comment type="caution">
    <text evidence="6">The sequence shown here is derived from an EMBL/GenBank/DDBJ whole genome shotgun (WGS) entry which is preliminary data.</text>
</comment>
<proteinExistence type="predicted"/>
<evidence type="ECO:0000313" key="6">
    <source>
        <dbReference type="EMBL" id="MDR6224412.1"/>
    </source>
</evidence>
<organism evidence="6 7">
    <name type="scientific">Desmospora profundinema</name>
    <dbReference type="NCBI Taxonomy" id="1571184"/>
    <lineage>
        <taxon>Bacteria</taxon>
        <taxon>Bacillati</taxon>
        <taxon>Bacillota</taxon>
        <taxon>Bacilli</taxon>
        <taxon>Bacillales</taxon>
        <taxon>Thermoactinomycetaceae</taxon>
        <taxon>Desmospora</taxon>
    </lineage>
</organism>
<dbReference type="Pfam" id="PF00440">
    <property type="entry name" value="TetR_N"/>
    <property type="match status" value="1"/>
</dbReference>
<evidence type="ECO:0000256" key="4">
    <source>
        <dbReference type="PROSITE-ProRule" id="PRU00335"/>
    </source>
</evidence>
<dbReference type="PANTHER" id="PTHR30055">
    <property type="entry name" value="HTH-TYPE TRANSCRIPTIONAL REGULATOR RUTR"/>
    <property type="match status" value="1"/>
</dbReference>
<gene>
    <name evidence="6" type="ORF">JOE21_000400</name>
</gene>
<dbReference type="InterPro" id="IPR036271">
    <property type="entry name" value="Tet_transcr_reg_TetR-rel_C_sf"/>
</dbReference>
<evidence type="ECO:0000256" key="1">
    <source>
        <dbReference type="ARBA" id="ARBA00023015"/>
    </source>
</evidence>
<keyword evidence="7" id="KW-1185">Reference proteome</keyword>
<feature type="domain" description="HTH tetR-type" evidence="5">
    <location>
        <begin position="15"/>
        <end position="75"/>
    </location>
</feature>
<dbReference type="PANTHER" id="PTHR30055:SF234">
    <property type="entry name" value="HTH-TYPE TRANSCRIPTIONAL REGULATOR BETI"/>
    <property type="match status" value="1"/>
</dbReference>
<dbReference type="RefSeq" id="WP_309861725.1">
    <property type="nucleotide sequence ID" value="NZ_JAVDQG010000001.1"/>
</dbReference>
<dbReference type="InterPro" id="IPR009057">
    <property type="entry name" value="Homeodomain-like_sf"/>
</dbReference>
<evidence type="ECO:0000256" key="2">
    <source>
        <dbReference type="ARBA" id="ARBA00023125"/>
    </source>
</evidence>
<evidence type="ECO:0000256" key="3">
    <source>
        <dbReference type="ARBA" id="ARBA00023163"/>
    </source>
</evidence>
<dbReference type="InterPro" id="IPR050109">
    <property type="entry name" value="HTH-type_TetR-like_transc_reg"/>
</dbReference>
<name>A0ABU1II13_9BACL</name>
<keyword evidence="3" id="KW-0804">Transcription</keyword>
<dbReference type="SUPFAM" id="SSF48498">
    <property type="entry name" value="Tetracyclin repressor-like, C-terminal domain"/>
    <property type="match status" value="1"/>
</dbReference>
<dbReference type="SUPFAM" id="SSF46689">
    <property type="entry name" value="Homeodomain-like"/>
    <property type="match status" value="1"/>
</dbReference>
<protein>
    <submittedName>
        <fullName evidence="6">AcrR family transcriptional regulator</fullName>
    </submittedName>
</protein>
<feature type="DNA-binding region" description="H-T-H motif" evidence="4">
    <location>
        <begin position="38"/>
        <end position="57"/>
    </location>
</feature>
<evidence type="ECO:0000313" key="7">
    <source>
        <dbReference type="Proteomes" id="UP001185012"/>
    </source>
</evidence>
<dbReference type="InterPro" id="IPR001647">
    <property type="entry name" value="HTH_TetR"/>
</dbReference>
<dbReference type="PROSITE" id="PS50977">
    <property type="entry name" value="HTH_TETR_2"/>
    <property type="match status" value="1"/>
</dbReference>
<dbReference type="Gene3D" id="1.10.357.10">
    <property type="entry name" value="Tetracycline Repressor, domain 2"/>
    <property type="match status" value="1"/>
</dbReference>
<dbReference type="EMBL" id="JAVDQG010000001">
    <property type="protein sequence ID" value="MDR6224412.1"/>
    <property type="molecule type" value="Genomic_DNA"/>
</dbReference>
<accession>A0ABU1II13</accession>
<keyword evidence="1" id="KW-0805">Transcription regulation</keyword>
<reference evidence="6 7" key="1">
    <citation type="submission" date="2023-07" db="EMBL/GenBank/DDBJ databases">
        <title>Genomic Encyclopedia of Type Strains, Phase IV (KMG-IV): sequencing the most valuable type-strain genomes for metagenomic binning, comparative biology and taxonomic classification.</title>
        <authorList>
            <person name="Goeker M."/>
        </authorList>
    </citation>
    <scope>NUCLEOTIDE SEQUENCE [LARGE SCALE GENOMIC DNA]</scope>
    <source>
        <strain evidence="6 7">DSM 45903</strain>
    </source>
</reference>